<protein>
    <submittedName>
        <fullName evidence="4">BTAD domain-containing putative transcriptional regulator</fullName>
    </submittedName>
</protein>
<evidence type="ECO:0000313" key="4">
    <source>
        <dbReference type="EMBL" id="MDT0263605.1"/>
    </source>
</evidence>
<feature type="compositionally biased region" description="Polar residues" evidence="1">
    <location>
        <begin position="699"/>
        <end position="708"/>
    </location>
</feature>
<dbReference type="Gene3D" id="1.25.40.10">
    <property type="entry name" value="Tetratricopeptide repeat domain"/>
    <property type="match status" value="1"/>
</dbReference>
<sequence length="1010" mass="106330">MTLNRYPPTGTQPPFAVRAVLRLGRVLAGLLATGLLVALVAGVPYGLWHWIGWPLPHHVPTTTKVKDTLTGPFTDQILLDTLACLCWILWAVFLTDLAQALPDTLHNTHHPHTATAPPRIDHQPGPLRGLAALLLTAIVAGLLSLRPHPALASRSAAPLAAPRPGIVATAQRLERVAVPMAADTIPSGARTVVVQPPHDGIHDSLWRIAQRCLGDGNRWPEIYQLNKGHPQPNGGTLTMPSFIEPGWVLRLPTGSETTSPPSIHPAPTAPEPHPPSTPPALPAPPSAAPQPTHAPPLTTPASAHETPAVRTAGSHHGVDLGSEVYVSLGLASAVSAALVVARRRRRRFYIPGSGRRDDLPVAPVVRSLHLAHLRATDPGASNLSLDGGTSTGVEPGDDSEPEQDSPAGTPNGFAALRPMSAESGQARAPAQPAGSMRELPAGIAAGQLMATDLAALQSLGLVGPGAHDAARALILHLITTTDVSGGPIVLVPNQDAAILQLPGEQRLPARLRIVADLDAALDDAETAILRRARQAANPSSPPITSNSPESGGVVVVASAPADQRRLQAILDITTSDAPGTGGESGSVATVAAILLGQWRSGASLYVAADGTVTATNPGPAEPLRGARLFHLPAPHAADILDLLRAADAPRRDPDQQTIPVALSPDEKAASAARRGADAPTAAQPPARYTSRPTAPAEPSAQTSTQRQNLHGGPAPTDAAGKGAGARPSTVLDERRHQNGWHDAASLRLAVLGPLRLIWTPITDTAETGTARVSATPLDITGAFSPRLRELLVLLALHPDGITRDRLADTLWPDTPAGRPFATLNKNLARLRRTVTDATGGQVRDLIVTAGDRHQLDPDVAAVDFRAFSDALTSRRTAVDDEQRIAAYQRITAAYRGELADGLAAEWLETPREAARRDAVDAATSLARLLIPTDSRAALDQLEMARTFDPFNEAIYRDIMKVQRRFGQSDAIERTFALLTIRLAELEEAPEPETVELVRRLGQAAPGQNTG</sequence>
<dbReference type="InterPro" id="IPR036779">
    <property type="entry name" value="LysM_dom_sf"/>
</dbReference>
<dbReference type="Gene3D" id="1.10.10.10">
    <property type="entry name" value="Winged helix-like DNA-binding domain superfamily/Winged helix DNA-binding domain"/>
    <property type="match status" value="1"/>
</dbReference>
<dbReference type="InterPro" id="IPR018392">
    <property type="entry name" value="LysM"/>
</dbReference>
<keyword evidence="2" id="KW-0812">Transmembrane</keyword>
<keyword evidence="5" id="KW-1185">Reference proteome</keyword>
<dbReference type="SUPFAM" id="SSF46894">
    <property type="entry name" value="C-terminal effector domain of the bipartite response regulators"/>
    <property type="match status" value="1"/>
</dbReference>
<comment type="caution">
    <text evidence="4">The sequence shown here is derived from an EMBL/GenBank/DDBJ whole genome shotgun (WGS) entry which is preliminary data.</text>
</comment>
<dbReference type="Gene3D" id="3.10.350.10">
    <property type="entry name" value="LysM domain"/>
    <property type="match status" value="1"/>
</dbReference>
<dbReference type="Proteomes" id="UP001183176">
    <property type="component" value="Unassembled WGS sequence"/>
</dbReference>
<dbReference type="PANTHER" id="PTHR35807">
    <property type="entry name" value="TRANSCRIPTIONAL REGULATOR REDD-RELATED"/>
    <property type="match status" value="1"/>
</dbReference>
<proteinExistence type="predicted"/>
<feature type="region of interest" description="Disordered" evidence="1">
    <location>
        <begin position="250"/>
        <end position="315"/>
    </location>
</feature>
<dbReference type="SMART" id="SM01043">
    <property type="entry name" value="BTAD"/>
    <property type="match status" value="1"/>
</dbReference>
<evidence type="ECO:0000256" key="2">
    <source>
        <dbReference type="SAM" id="Phobius"/>
    </source>
</evidence>
<feature type="compositionally biased region" description="Pro residues" evidence="1">
    <location>
        <begin position="262"/>
        <end position="298"/>
    </location>
</feature>
<gene>
    <name evidence="4" type="ORF">RM423_19690</name>
</gene>
<feature type="compositionally biased region" description="Low complexity" evidence="1">
    <location>
        <begin position="669"/>
        <end position="681"/>
    </location>
</feature>
<evidence type="ECO:0000313" key="5">
    <source>
        <dbReference type="Proteomes" id="UP001183176"/>
    </source>
</evidence>
<dbReference type="InterPro" id="IPR011990">
    <property type="entry name" value="TPR-like_helical_dom_sf"/>
</dbReference>
<dbReference type="EMBL" id="JAVREH010000045">
    <property type="protein sequence ID" value="MDT0263605.1"/>
    <property type="molecule type" value="Genomic_DNA"/>
</dbReference>
<reference evidence="5" key="1">
    <citation type="submission" date="2023-07" db="EMBL/GenBank/DDBJ databases">
        <title>30 novel species of actinomycetes from the DSMZ collection.</title>
        <authorList>
            <person name="Nouioui I."/>
        </authorList>
    </citation>
    <scope>NUCLEOTIDE SEQUENCE [LARGE SCALE GENOMIC DNA]</scope>
    <source>
        <strain evidence="5">DSM 44399</strain>
    </source>
</reference>
<name>A0ABU2JF31_9ACTN</name>
<feature type="domain" description="Bacterial transcriptional activator" evidence="3">
    <location>
        <begin position="862"/>
        <end position="1001"/>
    </location>
</feature>
<evidence type="ECO:0000256" key="1">
    <source>
        <dbReference type="SAM" id="MobiDB-lite"/>
    </source>
</evidence>
<evidence type="ECO:0000259" key="3">
    <source>
        <dbReference type="SMART" id="SM01043"/>
    </source>
</evidence>
<feature type="transmembrane region" description="Helical" evidence="2">
    <location>
        <begin position="26"/>
        <end position="48"/>
    </location>
</feature>
<accession>A0ABU2JF31</accession>
<dbReference type="CDD" id="cd00118">
    <property type="entry name" value="LysM"/>
    <property type="match status" value="1"/>
</dbReference>
<feature type="compositionally biased region" description="Polar residues" evidence="1">
    <location>
        <begin position="379"/>
        <end position="392"/>
    </location>
</feature>
<feature type="region of interest" description="Disordered" evidence="1">
    <location>
        <begin position="377"/>
        <end position="416"/>
    </location>
</feature>
<dbReference type="Pfam" id="PF03704">
    <property type="entry name" value="BTAD"/>
    <property type="match status" value="1"/>
</dbReference>
<dbReference type="InterPro" id="IPR016032">
    <property type="entry name" value="Sig_transdc_resp-reg_C-effctor"/>
</dbReference>
<keyword evidence="2" id="KW-1133">Transmembrane helix</keyword>
<organism evidence="4 5">
    <name type="scientific">Jatrophihabitans lederbergiae</name>
    <dbReference type="NCBI Taxonomy" id="3075547"/>
    <lineage>
        <taxon>Bacteria</taxon>
        <taxon>Bacillati</taxon>
        <taxon>Actinomycetota</taxon>
        <taxon>Actinomycetes</taxon>
        <taxon>Jatrophihabitantales</taxon>
        <taxon>Jatrophihabitantaceae</taxon>
        <taxon>Jatrophihabitans</taxon>
    </lineage>
</organism>
<feature type="region of interest" description="Disordered" evidence="1">
    <location>
        <begin position="650"/>
        <end position="729"/>
    </location>
</feature>
<dbReference type="InterPro" id="IPR005158">
    <property type="entry name" value="BTAD"/>
</dbReference>
<keyword evidence="2" id="KW-0472">Membrane</keyword>
<dbReference type="RefSeq" id="WP_311424751.1">
    <property type="nucleotide sequence ID" value="NZ_JAVREH010000045.1"/>
</dbReference>
<dbReference type="InterPro" id="IPR036388">
    <property type="entry name" value="WH-like_DNA-bd_sf"/>
</dbReference>
<dbReference type="InterPro" id="IPR051677">
    <property type="entry name" value="AfsR-DnrI-RedD_regulator"/>
</dbReference>